<sequence length="63" mass="6530">MAVLFHGHPLVAPIMVVVMAVDMFVAALDMLVPLDVAMTMSVPVHGDATGADVNVLGRCVARG</sequence>
<feature type="transmembrane region" description="Helical" evidence="1">
    <location>
        <begin position="12"/>
        <end position="32"/>
    </location>
</feature>
<name>A0A564G451_9HYPH</name>
<accession>A0A564G451</accession>
<dbReference type="Proteomes" id="UP001055303">
    <property type="component" value="Unassembled WGS sequence"/>
</dbReference>
<reference evidence="2" key="2">
    <citation type="journal article" date="2021" name="Front. Microbiol.">
        <title>Comprehensive Comparative Genomics and Phenotyping of Methylobacterium Species.</title>
        <authorList>
            <person name="Alessa O."/>
            <person name="Ogura Y."/>
            <person name="Fujitani Y."/>
            <person name="Takami H."/>
            <person name="Hayashi T."/>
            <person name="Sahin N."/>
            <person name="Tani A."/>
        </authorList>
    </citation>
    <scope>NUCLEOTIDE SEQUENCE</scope>
    <source>
        <strain evidence="2">DSM 22415</strain>
    </source>
</reference>
<dbReference type="EMBL" id="CABFVH010000039">
    <property type="protein sequence ID" value="VUF14766.1"/>
    <property type="molecule type" value="Genomic_DNA"/>
</dbReference>
<evidence type="ECO:0000313" key="5">
    <source>
        <dbReference type="Proteomes" id="UP001055303"/>
    </source>
</evidence>
<keyword evidence="1" id="KW-0472">Membrane</keyword>
<evidence type="ECO:0000256" key="1">
    <source>
        <dbReference type="SAM" id="Phobius"/>
    </source>
</evidence>
<dbReference type="RefSeq" id="WP_186383962.1">
    <property type="nucleotide sequence ID" value="NZ_BPQI01000062.1"/>
</dbReference>
<protein>
    <submittedName>
        <fullName evidence="3">Uncharacterized protein</fullName>
    </submittedName>
</protein>
<dbReference type="AlphaFoldDB" id="A0A564G451"/>
<reference evidence="3 4" key="1">
    <citation type="submission" date="2019-06" db="EMBL/GenBank/DDBJ databases">
        <authorList>
            <person name="Rodrigo-Torres L."/>
            <person name="Arahal R. D."/>
            <person name="Lucena T."/>
        </authorList>
    </citation>
    <scope>NUCLEOTIDE SEQUENCE [LARGE SCALE GENOMIC DNA]</scope>
    <source>
        <strain evidence="3 4">SW08-7</strain>
    </source>
</reference>
<dbReference type="EMBL" id="BPQI01000062">
    <property type="protein sequence ID" value="GJD56460.1"/>
    <property type="molecule type" value="Genomic_DNA"/>
</dbReference>
<evidence type="ECO:0000313" key="3">
    <source>
        <dbReference type="EMBL" id="VUF14766.1"/>
    </source>
</evidence>
<evidence type="ECO:0000313" key="2">
    <source>
        <dbReference type="EMBL" id="GJD56460.1"/>
    </source>
</evidence>
<reference evidence="2" key="3">
    <citation type="submission" date="2021-08" db="EMBL/GenBank/DDBJ databases">
        <authorList>
            <person name="Tani A."/>
            <person name="Ola A."/>
            <person name="Ogura Y."/>
            <person name="Katsura K."/>
            <person name="Hayashi T."/>
        </authorList>
    </citation>
    <scope>NUCLEOTIDE SEQUENCE</scope>
    <source>
        <strain evidence="2">DSM 22415</strain>
    </source>
</reference>
<keyword evidence="1" id="KW-1133">Transmembrane helix</keyword>
<proteinExistence type="predicted"/>
<dbReference type="Proteomes" id="UP000401717">
    <property type="component" value="Unassembled WGS sequence"/>
</dbReference>
<organism evidence="3 4">
    <name type="scientific">Methylobacterium dankookense</name>
    <dbReference type="NCBI Taxonomy" id="560405"/>
    <lineage>
        <taxon>Bacteria</taxon>
        <taxon>Pseudomonadati</taxon>
        <taxon>Pseudomonadota</taxon>
        <taxon>Alphaproteobacteria</taxon>
        <taxon>Hyphomicrobiales</taxon>
        <taxon>Methylobacteriaceae</taxon>
        <taxon>Methylobacterium</taxon>
    </lineage>
</organism>
<keyword evidence="1" id="KW-0812">Transmembrane</keyword>
<evidence type="ECO:0000313" key="4">
    <source>
        <dbReference type="Proteomes" id="UP000401717"/>
    </source>
</evidence>
<gene>
    <name evidence="2" type="ORF">IFDJLNFL_2357</name>
    <name evidence="3" type="ORF">MTDSW087_04491</name>
</gene>
<keyword evidence="5" id="KW-1185">Reference proteome</keyword>